<dbReference type="AlphaFoldDB" id="A0A395VDG1"/>
<name>A0A395VDG1_9FIRM</name>
<accession>A0A395VDG1</accession>
<gene>
    <name evidence="2" type="ORF">DWX93_03515</name>
</gene>
<proteinExistence type="predicted"/>
<comment type="caution">
    <text evidence="2">The sequence shown here is derived from an EMBL/GenBank/DDBJ whole genome shotgun (WGS) entry which is preliminary data.</text>
</comment>
<evidence type="ECO:0000256" key="1">
    <source>
        <dbReference type="SAM" id="MobiDB-lite"/>
    </source>
</evidence>
<dbReference type="EMBL" id="QRVL01000001">
    <property type="protein sequence ID" value="RGS42404.1"/>
    <property type="molecule type" value="Genomic_DNA"/>
</dbReference>
<dbReference type="Proteomes" id="UP000266172">
    <property type="component" value="Unassembled WGS sequence"/>
</dbReference>
<organism evidence="2 3">
    <name type="scientific">Roseburia hominis</name>
    <dbReference type="NCBI Taxonomy" id="301301"/>
    <lineage>
        <taxon>Bacteria</taxon>
        <taxon>Bacillati</taxon>
        <taxon>Bacillota</taxon>
        <taxon>Clostridia</taxon>
        <taxon>Lachnospirales</taxon>
        <taxon>Lachnospiraceae</taxon>
        <taxon>Roseburia</taxon>
    </lineage>
</organism>
<feature type="region of interest" description="Disordered" evidence="1">
    <location>
        <begin position="1"/>
        <end position="20"/>
    </location>
</feature>
<evidence type="ECO:0000313" key="2">
    <source>
        <dbReference type="EMBL" id="RGS42404.1"/>
    </source>
</evidence>
<evidence type="ECO:0000313" key="3">
    <source>
        <dbReference type="Proteomes" id="UP000266172"/>
    </source>
</evidence>
<sequence length="63" mass="6822">MQVASHPRKQMSESSSDDLNGVKLSFHKKTLKFKKQILKAGIGQGTPAIQIAGKPATIKKSQC</sequence>
<reference evidence="2 3" key="1">
    <citation type="submission" date="2018-08" db="EMBL/GenBank/DDBJ databases">
        <title>A genome reference for cultivated species of the human gut microbiota.</title>
        <authorList>
            <person name="Zou Y."/>
            <person name="Xue W."/>
            <person name="Luo G."/>
        </authorList>
    </citation>
    <scope>NUCLEOTIDE SEQUENCE [LARGE SCALE GENOMIC DNA]</scope>
    <source>
        <strain evidence="2 3">AF22-12AC</strain>
    </source>
</reference>
<protein>
    <submittedName>
        <fullName evidence="2">Uncharacterized protein</fullName>
    </submittedName>
</protein>